<evidence type="ECO:0000313" key="1">
    <source>
        <dbReference type="EMBL" id="AUB56141.1"/>
    </source>
</evidence>
<proteinExistence type="predicted"/>
<gene>
    <name evidence="1" type="ORF">BK007_09075</name>
</gene>
<dbReference type="AlphaFoldDB" id="A0A2H4VDI5"/>
<name>A0A2H4VDI5_9EURY</name>
<evidence type="ECO:0000313" key="2">
    <source>
        <dbReference type="Proteomes" id="UP000232806"/>
    </source>
</evidence>
<sequence>METIFQDHINILEKIPHFSIWGVLTLELRLMLIKCFKKENRSVMKMKSVYSYEKMEYSGVNI</sequence>
<accession>A0A2H4VDI5</accession>
<protein>
    <submittedName>
        <fullName evidence="1">Uncharacterized protein</fullName>
    </submittedName>
</protein>
<reference evidence="1 2" key="1">
    <citation type="submission" date="2016-10" db="EMBL/GenBank/DDBJ databases">
        <title>Comparative genomics between deep and shallow subseafloor isolates.</title>
        <authorList>
            <person name="Ishii S."/>
            <person name="Miller J.R."/>
            <person name="Sutton G."/>
            <person name="Suzuki S."/>
            <person name="Methe B."/>
            <person name="Inagaki F."/>
            <person name="Imachi H."/>
        </authorList>
    </citation>
    <scope>NUCLEOTIDE SEQUENCE [LARGE SCALE GENOMIC DNA]</scope>
    <source>
        <strain evidence="1 2">MO-MB1</strain>
    </source>
</reference>
<dbReference type="EMBL" id="CP017766">
    <property type="protein sequence ID" value="AUB56141.1"/>
    <property type="molecule type" value="Genomic_DNA"/>
</dbReference>
<dbReference type="Proteomes" id="UP000232806">
    <property type="component" value="Chromosome"/>
</dbReference>
<organism evidence="1 2">
    <name type="scientific">Methanobacterium subterraneum</name>
    <dbReference type="NCBI Taxonomy" id="59277"/>
    <lineage>
        <taxon>Archaea</taxon>
        <taxon>Methanobacteriati</taxon>
        <taxon>Methanobacteriota</taxon>
        <taxon>Methanomada group</taxon>
        <taxon>Methanobacteria</taxon>
        <taxon>Methanobacteriales</taxon>
        <taxon>Methanobacteriaceae</taxon>
        <taxon>Methanobacterium</taxon>
    </lineage>
</organism>